<dbReference type="Proteomes" id="UP000001514">
    <property type="component" value="Unassembled WGS sequence"/>
</dbReference>
<dbReference type="InterPro" id="IPR011684">
    <property type="entry name" value="NAB"/>
</dbReference>
<dbReference type="KEGG" id="smo:SELMODRAFT_126235"/>
<dbReference type="InterPro" id="IPR051861">
    <property type="entry name" value="NET_actin-binding_domain"/>
</dbReference>
<dbReference type="GO" id="GO:0003779">
    <property type="term" value="F:actin binding"/>
    <property type="evidence" value="ECO:0007669"/>
    <property type="project" value="InterPro"/>
</dbReference>
<dbReference type="InParanoid" id="D8SW70"/>
<dbReference type="OMA" id="ESEENCQ"/>
<dbReference type="AlphaFoldDB" id="D8SW70"/>
<dbReference type="EMBL" id="GL377647">
    <property type="protein sequence ID" value="EFJ11378.1"/>
    <property type="molecule type" value="Genomic_DNA"/>
</dbReference>
<organism evidence="7">
    <name type="scientific">Selaginella moellendorffii</name>
    <name type="common">Spikemoss</name>
    <dbReference type="NCBI Taxonomy" id="88036"/>
    <lineage>
        <taxon>Eukaryota</taxon>
        <taxon>Viridiplantae</taxon>
        <taxon>Streptophyta</taxon>
        <taxon>Embryophyta</taxon>
        <taxon>Tracheophyta</taxon>
        <taxon>Lycopodiopsida</taxon>
        <taxon>Selaginellales</taxon>
        <taxon>Selaginellaceae</taxon>
        <taxon>Selaginella</taxon>
    </lineage>
</organism>
<dbReference type="Gramene" id="EFJ11378">
    <property type="protein sequence ID" value="EFJ11378"/>
    <property type="gene ID" value="SELMODRAFT_126235"/>
</dbReference>
<evidence type="ECO:0000256" key="1">
    <source>
        <dbReference type="ARBA" id="ARBA00023054"/>
    </source>
</evidence>
<evidence type="ECO:0000259" key="5">
    <source>
        <dbReference type="PROSITE" id="PS51774"/>
    </source>
</evidence>
<sequence>MGKSHTWWWDSHISPKNSKWLEDNLQGNLFKMNGQLRQLNTDNEQAKSELVTSKNESERLRVIWSQEKEELQERMGKVTSELEEVKRLKDEAQALLDENSQLHKTRELEMESLKHTRSRETFSLYKFLFGDDDDQPEERDVSHDEVAKKAIELQSKYSELKAREVSLKSDIIEGNIRIQQLEEEIATLKGEKELLDEDIEKEAKQTVDYERKLQELEATVKESEENCQKLTAEFQKVTEEHASVSANVQKLDAELAGLQKEHEQLQAEKKMAESDLENTKVALQASQLELEKRQRELEDDLSASNARLQEAMEEIGQLKQEKCDLHEEHQRSVENEAKKTADYDRKIQELEELASVQEENRMLKFELSKRDILIKRLEGDFIKLRDDKAEVTEQLKTATEQLNRMHAELLELREEDKRLRSKLESMAEKMKALQAERQRMSLANSQLSSKVVALEQENKLQSSEMAEEKRAAIRQLCFSLSCMREHNERLEHSLKNVRVRYRPKPPSPASTWKSFWNPWYNNNNNRNALTGATGSSSDTTPTAAANATTTAAA</sequence>
<keyword evidence="7" id="KW-1185">Reference proteome</keyword>
<evidence type="ECO:0000256" key="3">
    <source>
        <dbReference type="SAM" id="Coils"/>
    </source>
</evidence>
<dbReference type="HOGENOM" id="CLU_032761_0_0_1"/>
<feature type="domain" description="NAB" evidence="5">
    <location>
        <begin position="5"/>
        <end position="96"/>
    </location>
</feature>
<gene>
    <name evidence="6" type="ORF">SELMODRAFT_126235</name>
</gene>
<comment type="similarity">
    <text evidence="2">Belongs to the NET family.</text>
</comment>
<proteinExistence type="inferred from homology"/>
<dbReference type="PANTHER" id="PTHR32258">
    <property type="entry name" value="PROTEIN NETWORKED 4A"/>
    <property type="match status" value="1"/>
</dbReference>
<evidence type="ECO:0000313" key="6">
    <source>
        <dbReference type="EMBL" id="EFJ11378.1"/>
    </source>
</evidence>
<keyword evidence="1 3" id="KW-0175">Coiled coil</keyword>
<dbReference type="PROSITE" id="PS51774">
    <property type="entry name" value="NAB"/>
    <property type="match status" value="1"/>
</dbReference>
<evidence type="ECO:0000256" key="2">
    <source>
        <dbReference type="ARBA" id="ARBA00038006"/>
    </source>
</evidence>
<feature type="region of interest" description="Disordered" evidence="4">
    <location>
        <begin position="532"/>
        <end position="553"/>
    </location>
</feature>
<accession>D8SW70</accession>
<protein>
    <recommendedName>
        <fullName evidence="5">NAB domain-containing protein</fullName>
    </recommendedName>
</protein>
<reference evidence="6 7" key="1">
    <citation type="journal article" date="2011" name="Science">
        <title>The Selaginella genome identifies genetic changes associated with the evolution of vascular plants.</title>
        <authorList>
            <person name="Banks J.A."/>
            <person name="Nishiyama T."/>
            <person name="Hasebe M."/>
            <person name="Bowman J.L."/>
            <person name="Gribskov M."/>
            <person name="dePamphilis C."/>
            <person name="Albert V.A."/>
            <person name="Aono N."/>
            <person name="Aoyama T."/>
            <person name="Ambrose B.A."/>
            <person name="Ashton N.W."/>
            <person name="Axtell M.J."/>
            <person name="Barker E."/>
            <person name="Barker M.S."/>
            <person name="Bennetzen J.L."/>
            <person name="Bonawitz N.D."/>
            <person name="Chapple C."/>
            <person name="Cheng C."/>
            <person name="Correa L.G."/>
            <person name="Dacre M."/>
            <person name="DeBarry J."/>
            <person name="Dreyer I."/>
            <person name="Elias M."/>
            <person name="Engstrom E.M."/>
            <person name="Estelle M."/>
            <person name="Feng L."/>
            <person name="Finet C."/>
            <person name="Floyd S.K."/>
            <person name="Frommer W.B."/>
            <person name="Fujita T."/>
            <person name="Gramzow L."/>
            <person name="Gutensohn M."/>
            <person name="Harholt J."/>
            <person name="Hattori M."/>
            <person name="Heyl A."/>
            <person name="Hirai T."/>
            <person name="Hiwatashi Y."/>
            <person name="Ishikawa M."/>
            <person name="Iwata M."/>
            <person name="Karol K.G."/>
            <person name="Koehler B."/>
            <person name="Kolukisaoglu U."/>
            <person name="Kubo M."/>
            <person name="Kurata T."/>
            <person name="Lalonde S."/>
            <person name="Li K."/>
            <person name="Li Y."/>
            <person name="Litt A."/>
            <person name="Lyons E."/>
            <person name="Manning G."/>
            <person name="Maruyama T."/>
            <person name="Michael T.P."/>
            <person name="Mikami K."/>
            <person name="Miyazaki S."/>
            <person name="Morinaga S."/>
            <person name="Murata T."/>
            <person name="Mueller-Roeber B."/>
            <person name="Nelson D.R."/>
            <person name="Obara M."/>
            <person name="Oguri Y."/>
            <person name="Olmstead R.G."/>
            <person name="Onodera N."/>
            <person name="Petersen B.L."/>
            <person name="Pils B."/>
            <person name="Prigge M."/>
            <person name="Rensing S.A."/>
            <person name="Riano-Pachon D.M."/>
            <person name="Roberts A.W."/>
            <person name="Sato Y."/>
            <person name="Scheller H.V."/>
            <person name="Schulz B."/>
            <person name="Schulz C."/>
            <person name="Shakirov E.V."/>
            <person name="Shibagaki N."/>
            <person name="Shinohara N."/>
            <person name="Shippen D.E."/>
            <person name="Soerensen I."/>
            <person name="Sotooka R."/>
            <person name="Sugimoto N."/>
            <person name="Sugita M."/>
            <person name="Sumikawa N."/>
            <person name="Tanurdzic M."/>
            <person name="Theissen G."/>
            <person name="Ulvskov P."/>
            <person name="Wakazuki S."/>
            <person name="Weng J.K."/>
            <person name="Willats W.W."/>
            <person name="Wipf D."/>
            <person name="Wolf P.G."/>
            <person name="Yang L."/>
            <person name="Zimmer A.D."/>
            <person name="Zhu Q."/>
            <person name="Mitros T."/>
            <person name="Hellsten U."/>
            <person name="Loque D."/>
            <person name="Otillar R."/>
            <person name="Salamov A."/>
            <person name="Schmutz J."/>
            <person name="Shapiro H."/>
            <person name="Lindquist E."/>
            <person name="Lucas S."/>
            <person name="Rokhsar D."/>
            <person name="Grigoriev I.V."/>
        </authorList>
    </citation>
    <scope>NUCLEOTIDE SEQUENCE [LARGE SCALE GENOMIC DNA]</scope>
</reference>
<name>D8SW70_SELML</name>
<feature type="coiled-coil region" evidence="3">
    <location>
        <begin position="143"/>
        <end position="471"/>
    </location>
</feature>
<evidence type="ECO:0000313" key="7">
    <source>
        <dbReference type="Proteomes" id="UP000001514"/>
    </source>
</evidence>
<evidence type="ECO:0000256" key="4">
    <source>
        <dbReference type="SAM" id="MobiDB-lite"/>
    </source>
</evidence>
<feature type="coiled-coil region" evidence="3">
    <location>
        <begin position="29"/>
        <end position="105"/>
    </location>
</feature>
<dbReference type="PANTHER" id="PTHR32258:SF6">
    <property type="entry name" value="PROTEIN NETWORKED 1A"/>
    <property type="match status" value="1"/>
</dbReference>